<dbReference type="InterPro" id="IPR036396">
    <property type="entry name" value="Cyt_P450_sf"/>
</dbReference>
<keyword evidence="6" id="KW-0503">Monooxygenase</keyword>
<evidence type="ECO:0000313" key="7">
    <source>
        <dbReference type="EMBL" id="THJ38279.1"/>
    </source>
</evidence>
<accession>A0A4S5BZY5</accession>
<keyword evidence="4" id="KW-0560">Oxidoreductase</keyword>
<evidence type="ECO:0000256" key="5">
    <source>
        <dbReference type="ARBA" id="ARBA00023004"/>
    </source>
</evidence>
<reference evidence="7 8" key="1">
    <citation type="submission" date="2019-04" db="EMBL/GenBank/DDBJ databases">
        <title>Draft genome sequences for three unisolated Alnus-infective Frankia Sp+ strains, AgTrS, AiOr and AvVan, the first sequenced Frankia strains able to sporulate in-planta.</title>
        <authorList>
            <person name="Bethencourt L."/>
            <person name="Vautrin F."/>
            <person name="Taib N."/>
            <person name="Dubost A."/>
            <person name="Castro-Garcia L."/>
            <person name="Imbaud O."/>
            <person name="Abrouk D."/>
            <person name="Fournier P."/>
            <person name="Briolay J."/>
            <person name="Nguyen A."/>
            <person name="Normand P."/>
            <person name="Fernandez M.P."/>
            <person name="Brochier-Armanet C."/>
            <person name="Herrera-Belaroussi A."/>
        </authorList>
    </citation>
    <scope>NUCLEOTIDE SEQUENCE [LARGE SCALE GENOMIC DNA]</scope>
    <source>
        <strain evidence="7 8">AvVan</strain>
    </source>
</reference>
<keyword evidence="3" id="KW-0479">Metal-binding</keyword>
<dbReference type="GO" id="GO:0020037">
    <property type="term" value="F:heme binding"/>
    <property type="evidence" value="ECO:0007669"/>
    <property type="project" value="InterPro"/>
</dbReference>
<dbReference type="FunFam" id="1.10.630.10:FF:000018">
    <property type="entry name" value="Cytochrome P450 monooxygenase"/>
    <property type="match status" value="1"/>
</dbReference>
<keyword evidence="5" id="KW-0408">Iron</keyword>
<sequence length="407" mass="44770">MSITEAVQHDQEIPSFPFDDTFSPHSSGRLAEYAREAPAIRVRFGPGQLPIWLIVRYAPARAMLADSRFSRTRTLDFSPPLTAGQMPDPNSMLWLDPPEHTRIRRMVNAGFAHRQIERMRPWIAATARARIDAMTAQEAPGDIRMLAFHLPIEVICQLLGVPDLDREKVRTWSESLFRFHLDPTGAAEGLFALYGYMGELVRARKAAAGGTDSPEGLLDVLIAAADDDGTLTKTELHSLAMTLLIGGFETTGGVITNVITTLLSQRSHWEALVADPGGMPNAIEELLRYHPLSMTFPRVATEDVDLGGFVVRAGEVVVVPLAAMSRDPAVFTDPDRLDLTRKLVPNLTFDAGVHHCIGAHLARVELTEVLSTLIEKVPGLRLAVAPTELRYELKAPIGRAETLPVVW</sequence>
<dbReference type="PANTHER" id="PTHR46696:SF1">
    <property type="entry name" value="CYTOCHROME P450 YJIB-RELATED"/>
    <property type="match status" value="1"/>
</dbReference>
<keyword evidence="8" id="KW-1185">Reference proteome</keyword>
<evidence type="ECO:0000313" key="8">
    <source>
        <dbReference type="Proteomes" id="UP000305282"/>
    </source>
</evidence>
<evidence type="ECO:0000256" key="6">
    <source>
        <dbReference type="ARBA" id="ARBA00023033"/>
    </source>
</evidence>
<keyword evidence="2" id="KW-0349">Heme</keyword>
<dbReference type="InterPro" id="IPR001128">
    <property type="entry name" value="Cyt_P450"/>
</dbReference>
<dbReference type="InterPro" id="IPR002397">
    <property type="entry name" value="Cyt_P450_B"/>
</dbReference>
<evidence type="ECO:0000256" key="2">
    <source>
        <dbReference type="ARBA" id="ARBA00022617"/>
    </source>
</evidence>
<evidence type="ECO:0000256" key="4">
    <source>
        <dbReference type="ARBA" id="ARBA00023002"/>
    </source>
</evidence>
<comment type="caution">
    <text evidence="7">The sequence shown here is derived from an EMBL/GenBank/DDBJ whole genome shotgun (WGS) entry which is preliminary data.</text>
</comment>
<dbReference type="SUPFAM" id="SSF48264">
    <property type="entry name" value="Cytochrome P450"/>
    <property type="match status" value="1"/>
</dbReference>
<dbReference type="GO" id="GO:0016705">
    <property type="term" value="F:oxidoreductase activity, acting on paired donors, with incorporation or reduction of molecular oxygen"/>
    <property type="evidence" value="ECO:0007669"/>
    <property type="project" value="InterPro"/>
</dbReference>
<comment type="similarity">
    <text evidence="1">Belongs to the cytochrome P450 family.</text>
</comment>
<dbReference type="PRINTS" id="PR00385">
    <property type="entry name" value="P450"/>
</dbReference>
<organism evidence="7 8">
    <name type="scientific">Candidatus Frankia alpina</name>
    <dbReference type="NCBI Taxonomy" id="2699483"/>
    <lineage>
        <taxon>Bacteria</taxon>
        <taxon>Bacillati</taxon>
        <taxon>Actinomycetota</taxon>
        <taxon>Actinomycetes</taxon>
        <taxon>Frankiales</taxon>
        <taxon>Frankiaceae</taxon>
        <taxon>Frankia</taxon>
    </lineage>
</organism>
<gene>
    <name evidence="7" type="ORF">E7Y31_20790</name>
</gene>
<dbReference type="GO" id="GO:0005506">
    <property type="term" value="F:iron ion binding"/>
    <property type="evidence" value="ECO:0007669"/>
    <property type="project" value="InterPro"/>
</dbReference>
<dbReference type="GO" id="GO:0004497">
    <property type="term" value="F:monooxygenase activity"/>
    <property type="evidence" value="ECO:0007669"/>
    <property type="project" value="UniProtKB-KW"/>
</dbReference>
<dbReference type="EMBL" id="SSXH01000788">
    <property type="protein sequence ID" value="THJ38279.1"/>
    <property type="molecule type" value="Genomic_DNA"/>
</dbReference>
<evidence type="ECO:0000256" key="1">
    <source>
        <dbReference type="ARBA" id="ARBA00010617"/>
    </source>
</evidence>
<dbReference type="CDD" id="cd11031">
    <property type="entry name" value="Cyp158A-like"/>
    <property type="match status" value="1"/>
</dbReference>
<dbReference type="Gene3D" id="1.10.630.10">
    <property type="entry name" value="Cytochrome P450"/>
    <property type="match status" value="1"/>
</dbReference>
<evidence type="ECO:0000256" key="3">
    <source>
        <dbReference type="ARBA" id="ARBA00022723"/>
    </source>
</evidence>
<dbReference type="PRINTS" id="PR00359">
    <property type="entry name" value="BP450"/>
</dbReference>
<dbReference type="PANTHER" id="PTHR46696">
    <property type="entry name" value="P450, PUTATIVE (EUROFUNG)-RELATED"/>
    <property type="match status" value="1"/>
</dbReference>
<dbReference type="RefSeq" id="WP_136449467.1">
    <property type="nucleotide sequence ID" value="NZ_CADCWT010000318.1"/>
</dbReference>
<dbReference type="Proteomes" id="UP000305282">
    <property type="component" value="Unassembled WGS sequence"/>
</dbReference>
<dbReference type="AlphaFoldDB" id="A0A4S5BZY5"/>
<dbReference type="OrthoDB" id="3218463at2"/>
<dbReference type="Pfam" id="PF00067">
    <property type="entry name" value="p450"/>
    <property type="match status" value="1"/>
</dbReference>
<name>A0A4S5BZY5_9ACTN</name>
<protein>
    <submittedName>
        <fullName evidence="7">Cytochrome P450</fullName>
    </submittedName>
</protein>
<proteinExistence type="inferred from homology"/>